<evidence type="ECO:0000259" key="6">
    <source>
        <dbReference type="PROSITE" id="PS50950"/>
    </source>
</evidence>
<keyword evidence="2 5" id="KW-0863">Zinc-finger</keyword>
<evidence type="ECO:0000256" key="1">
    <source>
        <dbReference type="ARBA" id="ARBA00022723"/>
    </source>
</evidence>
<evidence type="ECO:0000313" key="7">
    <source>
        <dbReference type="EMBL" id="NOV47409.1"/>
    </source>
</evidence>
<accession>A0A6M2DM77</accession>
<evidence type="ECO:0000256" key="2">
    <source>
        <dbReference type="ARBA" id="ARBA00022771"/>
    </source>
</evidence>
<proteinExistence type="predicted"/>
<feature type="domain" description="THAP-type" evidence="6">
    <location>
        <begin position="11"/>
        <end position="95"/>
    </location>
</feature>
<keyword evidence="1" id="KW-0479">Metal-binding</keyword>
<reference evidence="7" key="1">
    <citation type="submission" date="2020-03" db="EMBL/GenBank/DDBJ databases">
        <title>Transcriptomic Profiling of the Digestive Tract of the Rat Flea, Xenopsylla cheopis, Following Blood Feeding and Infection with Yersinia pestis.</title>
        <authorList>
            <person name="Bland D.M."/>
            <person name="Martens C.A."/>
            <person name="Virtaneva K."/>
            <person name="Kanakabandi K."/>
            <person name="Long D."/>
            <person name="Rosenke R."/>
            <person name="Saturday G.A."/>
            <person name="Hoyt F.H."/>
            <person name="Bruno D.P."/>
            <person name="Ribeiro J.M.C."/>
            <person name="Hinnebusch J."/>
        </authorList>
    </citation>
    <scope>NUCLEOTIDE SEQUENCE</scope>
</reference>
<dbReference type="GO" id="GO:0008270">
    <property type="term" value="F:zinc ion binding"/>
    <property type="evidence" value="ECO:0007669"/>
    <property type="project" value="UniProtKB-KW"/>
</dbReference>
<name>A0A6M2DM77_XENCH</name>
<protein>
    <submittedName>
        <fullName evidence="7">Putative product</fullName>
    </submittedName>
</protein>
<evidence type="ECO:0000256" key="5">
    <source>
        <dbReference type="PROSITE-ProRule" id="PRU00309"/>
    </source>
</evidence>
<dbReference type="InterPro" id="IPR006612">
    <property type="entry name" value="THAP_Znf"/>
</dbReference>
<sequence length="238" mass="27395">MPKNNYKMSKLSRKVCCVSGCKNSKVDRFAKVKFFAIPSAFAKRDQRDKWVSWIKKVNNDPSFEPSKDNPICGEHFIGMQPSIMTEHPAYSPTIVQRDCNFNVDAEQDALVRFEIKKQEIIAVMKKRLEENGVKDLSAMNAKLSIPRIIFDHSYALKNCDTRDQGVQVWFLELPREDKSRLFLCHQITTADNLHHASVQVYIPENKGRFTIVRQRGVSSVACGTDIQYRNKLVQTRPN</sequence>
<evidence type="ECO:0000256" key="4">
    <source>
        <dbReference type="ARBA" id="ARBA00023125"/>
    </source>
</evidence>
<dbReference type="PROSITE" id="PS50950">
    <property type="entry name" value="ZF_THAP"/>
    <property type="match status" value="1"/>
</dbReference>
<dbReference type="SUPFAM" id="SSF57716">
    <property type="entry name" value="Glucocorticoid receptor-like (DNA-binding domain)"/>
    <property type="match status" value="1"/>
</dbReference>
<dbReference type="AlphaFoldDB" id="A0A6M2DM77"/>
<dbReference type="EMBL" id="GIIL01003683">
    <property type="protein sequence ID" value="NOV47409.1"/>
    <property type="molecule type" value="Transcribed_RNA"/>
</dbReference>
<keyword evidence="3" id="KW-0862">Zinc</keyword>
<organism evidence="7">
    <name type="scientific">Xenopsylla cheopis</name>
    <name type="common">Oriental rat flea</name>
    <name type="synonym">Pulex cheopis</name>
    <dbReference type="NCBI Taxonomy" id="163159"/>
    <lineage>
        <taxon>Eukaryota</taxon>
        <taxon>Metazoa</taxon>
        <taxon>Ecdysozoa</taxon>
        <taxon>Arthropoda</taxon>
        <taxon>Hexapoda</taxon>
        <taxon>Insecta</taxon>
        <taxon>Pterygota</taxon>
        <taxon>Neoptera</taxon>
        <taxon>Endopterygota</taxon>
        <taxon>Siphonaptera</taxon>
        <taxon>Pulicidae</taxon>
        <taxon>Xenopsyllinae</taxon>
        <taxon>Xenopsylla</taxon>
    </lineage>
</organism>
<keyword evidence="4 5" id="KW-0238">DNA-binding</keyword>
<dbReference type="GO" id="GO:0003677">
    <property type="term" value="F:DNA binding"/>
    <property type="evidence" value="ECO:0007669"/>
    <property type="project" value="UniProtKB-UniRule"/>
</dbReference>
<evidence type="ECO:0000256" key="3">
    <source>
        <dbReference type="ARBA" id="ARBA00022833"/>
    </source>
</evidence>
<dbReference type="Pfam" id="PF05485">
    <property type="entry name" value="THAP"/>
    <property type="match status" value="1"/>
</dbReference>